<keyword evidence="4" id="KW-1185">Reference proteome</keyword>
<accession>A0ABU1NL95</accession>
<dbReference type="PANTHER" id="PTHR42928">
    <property type="entry name" value="TRICARBOXYLATE-BINDING PROTEIN"/>
    <property type="match status" value="1"/>
</dbReference>
<dbReference type="PANTHER" id="PTHR42928:SF5">
    <property type="entry name" value="BLR1237 PROTEIN"/>
    <property type="match status" value="1"/>
</dbReference>
<name>A0ABU1NL95_9BURK</name>
<gene>
    <name evidence="3" type="ORF">J2739_005041</name>
</gene>
<keyword evidence="2" id="KW-0732">Signal</keyword>
<dbReference type="Pfam" id="PF03401">
    <property type="entry name" value="TctC"/>
    <property type="match status" value="1"/>
</dbReference>
<dbReference type="Proteomes" id="UP001184230">
    <property type="component" value="Unassembled WGS sequence"/>
</dbReference>
<dbReference type="SUPFAM" id="SSF53850">
    <property type="entry name" value="Periplasmic binding protein-like II"/>
    <property type="match status" value="1"/>
</dbReference>
<dbReference type="CDD" id="cd07012">
    <property type="entry name" value="PBP2_Bug_TTT"/>
    <property type="match status" value="1"/>
</dbReference>
<evidence type="ECO:0000313" key="3">
    <source>
        <dbReference type="EMBL" id="MDR6539245.1"/>
    </source>
</evidence>
<dbReference type="InterPro" id="IPR005064">
    <property type="entry name" value="BUG"/>
</dbReference>
<organism evidence="3 4">
    <name type="scientific">Variovorax soli</name>
    <dbReference type="NCBI Taxonomy" id="376815"/>
    <lineage>
        <taxon>Bacteria</taxon>
        <taxon>Pseudomonadati</taxon>
        <taxon>Pseudomonadota</taxon>
        <taxon>Betaproteobacteria</taxon>
        <taxon>Burkholderiales</taxon>
        <taxon>Comamonadaceae</taxon>
        <taxon>Variovorax</taxon>
    </lineage>
</organism>
<comment type="caution">
    <text evidence="3">The sequence shown here is derived from an EMBL/GenBank/DDBJ whole genome shotgun (WGS) entry which is preliminary data.</text>
</comment>
<evidence type="ECO:0000256" key="1">
    <source>
        <dbReference type="ARBA" id="ARBA00006987"/>
    </source>
</evidence>
<dbReference type="PIRSF" id="PIRSF017082">
    <property type="entry name" value="YflP"/>
    <property type="match status" value="1"/>
</dbReference>
<dbReference type="InterPro" id="IPR042100">
    <property type="entry name" value="Bug_dom1"/>
</dbReference>
<dbReference type="RefSeq" id="WP_309906780.1">
    <property type="nucleotide sequence ID" value="NZ_JAVDRF010000015.1"/>
</dbReference>
<protein>
    <submittedName>
        <fullName evidence="3">Tripartite-type tricarboxylate transporter receptor subunit TctC</fullName>
    </submittedName>
</protein>
<evidence type="ECO:0000256" key="2">
    <source>
        <dbReference type="SAM" id="SignalP"/>
    </source>
</evidence>
<feature type="signal peptide" evidence="2">
    <location>
        <begin position="1"/>
        <end position="30"/>
    </location>
</feature>
<reference evidence="3 4" key="1">
    <citation type="submission" date="2023-07" db="EMBL/GenBank/DDBJ databases">
        <title>Sorghum-associated microbial communities from plants grown in Nebraska, USA.</title>
        <authorList>
            <person name="Schachtman D."/>
        </authorList>
    </citation>
    <scope>NUCLEOTIDE SEQUENCE [LARGE SCALE GENOMIC DNA]</scope>
    <source>
        <strain evidence="3 4">DS1781</strain>
    </source>
</reference>
<proteinExistence type="inferred from homology"/>
<sequence>MLMKKYLRQPALLIGLAAAQLTFALSSAVAQSFPSRPIEIVVPYAAGGSTDALGRAFADASRNHSPQPIVIVNKPGAGGSIAANDIINSKADGYKLGLLTNDVLTTPLLGLAKFSYLDIEPIAQLNFDPVSIIVRSDATWKTIGEFLAAAKSAPDGLRIGTTGNGTLSHLAAAALVDKTGAKLAPIPYQGASPAILSLLGGHIEAVTATPPEVMSHVQAGTLRIILVLADQRSKAAMDAPTAKESGIDLSVVSWRYLGVSKKTPADVVSKLRQIAADTAKDPAMIAALEKQNIGYKFTDGREFQGVLDKENSVMKDLISKVNMQQQGR</sequence>
<comment type="similarity">
    <text evidence="1">Belongs to the UPF0065 (bug) family.</text>
</comment>
<dbReference type="EMBL" id="JAVDRF010000015">
    <property type="protein sequence ID" value="MDR6539245.1"/>
    <property type="molecule type" value="Genomic_DNA"/>
</dbReference>
<evidence type="ECO:0000313" key="4">
    <source>
        <dbReference type="Proteomes" id="UP001184230"/>
    </source>
</evidence>
<dbReference type="Gene3D" id="3.40.190.10">
    <property type="entry name" value="Periplasmic binding protein-like II"/>
    <property type="match status" value="1"/>
</dbReference>
<dbReference type="Gene3D" id="3.40.190.150">
    <property type="entry name" value="Bordetella uptake gene, domain 1"/>
    <property type="match status" value="1"/>
</dbReference>
<feature type="chain" id="PRO_5046904072" evidence="2">
    <location>
        <begin position="31"/>
        <end position="328"/>
    </location>
</feature>
<keyword evidence="3" id="KW-0675">Receptor</keyword>